<organism evidence="3 4">
    <name type="scientific">Kutzneria kofuensis</name>
    <dbReference type="NCBI Taxonomy" id="103725"/>
    <lineage>
        <taxon>Bacteria</taxon>
        <taxon>Bacillati</taxon>
        <taxon>Actinomycetota</taxon>
        <taxon>Actinomycetes</taxon>
        <taxon>Pseudonocardiales</taxon>
        <taxon>Pseudonocardiaceae</taxon>
        <taxon>Kutzneria</taxon>
    </lineage>
</organism>
<dbReference type="EC" id="3.2.1.172" evidence="3"/>
<evidence type="ECO:0000256" key="2">
    <source>
        <dbReference type="SAM" id="SignalP"/>
    </source>
</evidence>
<dbReference type="InterPro" id="IPR006311">
    <property type="entry name" value="TAT_signal"/>
</dbReference>
<proteinExistence type="predicted"/>
<keyword evidence="4" id="KW-1185">Reference proteome</keyword>
<dbReference type="GO" id="GO:0005975">
    <property type="term" value="P:carbohydrate metabolic process"/>
    <property type="evidence" value="ECO:0007669"/>
    <property type="project" value="InterPro"/>
</dbReference>
<evidence type="ECO:0000256" key="1">
    <source>
        <dbReference type="ARBA" id="ARBA00022801"/>
    </source>
</evidence>
<dbReference type="AlphaFoldDB" id="A0A7W9NK64"/>
<dbReference type="Gene3D" id="1.50.10.10">
    <property type="match status" value="1"/>
</dbReference>
<dbReference type="RefSeq" id="WP_184867433.1">
    <property type="nucleotide sequence ID" value="NZ_BAAAWY010000098.1"/>
</dbReference>
<dbReference type="InterPro" id="IPR010905">
    <property type="entry name" value="Glyco_hydro_88"/>
</dbReference>
<dbReference type="Pfam" id="PF07470">
    <property type="entry name" value="Glyco_hydro_88"/>
    <property type="match status" value="1"/>
</dbReference>
<accession>A0A7W9NK64</accession>
<dbReference type="InterPro" id="IPR012341">
    <property type="entry name" value="6hp_glycosidase-like_sf"/>
</dbReference>
<dbReference type="PANTHER" id="PTHR33886">
    <property type="entry name" value="UNSATURATED RHAMNOGALACTURONAN HYDROLASE (EUROFUNG)"/>
    <property type="match status" value="1"/>
</dbReference>
<dbReference type="EMBL" id="JACHIR010000001">
    <property type="protein sequence ID" value="MBB5895670.1"/>
    <property type="molecule type" value="Genomic_DNA"/>
</dbReference>
<feature type="signal peptide" evidence="2">
    <location>
        <begin position="1"/>
        <end position="30"/>
    </location>
</feature>
<dbReference type="SUPFAM" id="SSF48208">
    <property type="entry name" value="Six-hairpin glycosidases"/>
    <property type="match status" value="1"/>
</dbReference>
<comment type="caution">
    <text evidence="3">The sequence shown here is derived from an EMBL/GenBank/DDBJ whole genome shotgun (WGS) entry which is preliminary data.</text>
</comment>
<feature type="chain" id="PRO_5031218612" evidence="2">
    <location>
        <begin position="31"/>
        <end position="391"/>
    </location>
</feature>
<evidence type="ECO:0000313" key="3">
    <source>
        <dbReference type="EMBL" id="MBB5895670.1"/>
    </source>
</evidence>
<keyword evidence="2" id="KW-0732">Signal</keyword>
<dbReference type="PROSITE" id="PS51318">
    <property type="entry name" value="TAT"/>
    <property type="match status" value="1"/>
</dbReference>
<dbReference type="PANTHER" id="PTHR33886:SF8">
    <property type="entry name" value="UNSATURATED RHAMNOGALACTURONAN HYDROLASE (EUROFUNG)"/>
    <property type="match status" value="1"/>
</dbReference>
<dbReference type="InterPro" id="IPR008928">
    <property type="entry name" value="6-hairpin_glycosidase_sf"/>
</dbReference>
<protein>
    <submittedName>
        <fullName evidence="3">Unsaturated rhamnogalacturonyl hydrolase</fullName>
        <ecNumber evidence="3">3.2.1.172</ecNumber>
    </submittedName>
</protein>
<reference evidence="3 4" key="1">
    <citation type="submission" date="2020-08" db="EMBL/GenBank/DDBJ databases">
        <title>Sequencing the genomes of 1000 actinobacteria strains.</title>
        <authorList>
            <person name="Klenk H.-P."/>
        </authorList>
    </citation>
    <scope>NUCLEOTIDE SEQUENCE [LARGE SCALE GENOMIC DNA]</scope>
    <source>
        <strain evidence="3 4">DSM 43851</strain>
    </source>
</reference>
<name>A0A7W9NK64_9PSEU</name>
<evidence type="ECO:0000313" key="4">
    <source>
        <dbReference type="Proteomes" id="UP000585638"/>
    </source>
</evidence>
<keyword evidence="1 3" id="KW-0378">Hydrolase</keyword>
<gene>
    <name evidence="3" type="ORF">BJ998_006866</name>
</gene>
<sequence>MSSSISRREFGRLAVLTGGALAAAAGTAEAAPETTEAATDWSKAVVDSTIARNPDPKSLGGWGYTQGLFLYGTYLVYQRLRTPSYLAYIKRWVDYSVDSSGHINNSFNSLDSMQAGVLLPILHRETGDSRYRTAAQQLRNRYPSYPRTSDGAMWHSTSFTQQLWCDGLYMGQPFLADYGKQYNDQTYCFQEAYHNLTTYFGHLTSPTGLLFHAYSADGKASWANKTTHTSPYFWARAIGWVALAHFDVLDALPADDSRRAQLVKNVQQLVNAFVKYQDPATGRWFQVVDKGTDPNNWTETSASSMYTYAISRAVRAGYVSSSLSAAAQKGYQGVLKKVTLGSDGRTNIADICPGTGVTGSLSGYYGRPRTTNDQHGLGTFLIMNEELTKPL</sequence>
<dbReference type="Proteomes" id="UP000585638">
    <property type="component" value="Unassembled WGS sequence"/>
</dbReference>
<dbReference type="InterPro" id="IPR052043">
    <property type="entry name" value="PolySaccharide_Degr_Enz"/>
</dbReference>
<keyword evidence="3" id="KW-0326">Glycosidase</keyword>
<dbReference type="GO" id="GO:0102211">
    <property type="term" value="F:unsaturated rhamnogalacturonyl hydrolase activity"/>
    <property type="evidence" value="ECO:0007669"/>
    <property type="project" value="UniProtKB-EC"/>
</dbReference>